<reference evidence="1" key="1">
    <citation type="submission" date="2025-08" db="UniProtKB">
        <authorList>
            <consortium name="Ensembl"/>
        </authorList>
    </citation>
    <scope>IDENTIFICATION</scope>
</reference>
<protein>
    <submittedName>
        <fullName evidence="1">Uncharacterized protein</fullName>
    </submittedName>
</protein>
<reference evidence="1" key="2">
    <citation type="submission" date="2025-09" db="UniProtKB">
        <authorList>
            <consortium name="Ensembl"/>
        </authorList>
    </citation>
    <scope>IDENTIFICATION</scope>
</reference>
<accession>A0A3Q2ZY86</accession>
<dbReference type="Proteomes" id="UP000264800">
    <property type="component" value="Unplaced"/>
</dbReference>
<sequence>GLPPAVQGSPSSWKRHVSEQLKLRDRIQRQTFEEIFVQSDTTTHPLKLSPCVLSPCVLSPRALCPVPLCPVPSVSCPLRSADSARSDLLQQEMAQMRIRHQEELTELHKKRGEVSHRK</sequence>
<dbReference type="Ensembl" id="ENSKMAT00000009045.1">
    <property type="protein sequence ID" value="ENSKMAP00000008911.1"/>
    <property type="gene ID" value="ENSKMAG00000006693.1"/>
</dbReference>
<evidence type="ECO:0000313" key="2">
    <source>
        <dbReference type="Proteomes" id="UP000264800"/>
    </source>
</evidence>
<name>A0A3Q2ZY86_KRYMA</name>
<proteinExistence type="predicted"/>
<dbReference type="STRING" id="37003.ENSKMAP00000008911"/>
<organism evidence="1 2">
    <name type="scientific">Kryptolebias marmoratus</name>
    <name type="common">Mangrove killifish</name>
    <name type="synonym">Rivulus marmoratus</name>
    <dbReference type="NCBI Taxonomy" id="37003"/>
    <lineage>
        <taxon>Eukaryota</taxon>
        <taxon>Metazoa</taxon>
        <taxon>Chordata</taxon>
        <taxon>Craniata</taxon>
        <taxon>Vertebrata</taxon>
        <taxon>Euteleostomi</taxon>
        <taxon>Actinopterygii</taxon>
        <taxon>Neopterygii</taxon>
        <taxon>Teleostei</taxon>
        <taxon>Neoteleostei</taxon>
        <taxon>Acanthomorphata</taxon>
        <taxon>Ovalentaria</taxon>
        <taxon>Atherinomorphae</taxon>
        <taxon>Cyprinodontiformes</taxon>
        <taxon>Rivulidae</taxon>
        <taxon>Kryptolebias</taxon>
    </lineage>
</organism>
<dbReference type="AlphaFoldDB" id="A0A3Q2ZY86"/>
<evidence type="ECO:0000313" key="1">
    <source>
        <dbReference type="Ensembl" id="ENSKMAP00000008911.1"/>
    </source>
</evidence>
<keyword evidence="2" id="KW-1185">Reference proteome</keyword>